<keyword evidence="5" id="KW-0472">Membrane</keyword>
<evidence type="ECO:0000256" key="1">
    <source>
        <dbReference type="ARBA" id="ARBA00004141"/>
    </source>
</evidence>
<protein>
    <recommendedName>
        <fullName evidence="9">PXMP2/4 family protein 4</fullName>
    </recommendedName>
</protein>
<dbReference type="PANTHER" id="PTHR11266:SF94">
    <property type="entry name" value="22 KDA PEROXISOMAL MEMBRANE PROTEIN"/>
    <property type="match status" value="1"/>
</dbReference>
<feature type="compositionally biased region" description="Polar residues" evidence="6">
    <location>
        <begin position="380"/>
        <end position="416"/>
    </location>
</feature>
<feature type="compositionally biased region" description="Basic and acidic residues" evidence="6">
    <location>
        <begin position="348"/>
        <end position="358"/>
    </location>
</feature>
<evidence type="ECO:0008006" key="9">
    <source>
        <dbReference type="Google" id="ProtNLM"/>
    </source>
</evidence>
<proteinExistence type="inferred from homology"/>
<comment type="caution">
    <text evidence="7">The sequence shown here is derived from an EMBL/GenBank/DDBJ whole genome shotgun (WGS) entry which is preliminary data.</text>
</comment>
<name>A0ABQ7XLZ1_BRANA</name>
<evidence type="ECO:0000256" key="5">
    <source>
        <dbReference type="ARBA" id="ARBA00023136"/>
    </source>
</evidence>
<feature type="region of interest" description="Disordered" evidence="6">
    <location>
        <begin position="116"/>
        <end position="160"/>
    </location>
</feature>
<dbReference type="EMBL" id="JAGKQM010000019">
    <property type="protein sequence ID" value="KAH0856863.1"/>
    <property type="molecule type" value="Genomic_DNA"/>
</dbReference>
<sequence length="795" mass="88913">SHFGLSLRARKLEEKYLRQVGRSSALQVIGSIDRKVSSSSGLQFASSPSCQLCVRIPHPEMPILFIEPKSNIESTFSFENTLPITIPRFSEKLTTMSGALFRNAAAQLIRRNAAASDPFGKSGTRLQSRPYFRSNQPLGRPKQSRISPPSSSGFSSSSSSSVGLVGWYLGMVKSRPVLTKGITSSLIYIAADLSSQTITKEKSSSDSYDLVRTARMGAYGLLILGPVQHQWFGFMSRLFPKQDFITTFKKMAMGQTVYGPTIMVIFLSFNALLQGEGGSDILARLKRDLLPVMLNCVMYWPVCDFITFKFFPVHLQEMVNTKFTRNGREVMIFRAMRNFDYGSDEAVQESKKGGERDASVSLSSPERSRIRKSVEGISMLASTEVSKASKTRRGTSYGSPASSPEKTTRRGTSYGSPSPVKATRRGSTLSPRVSKKQKVNVAPSGDDREEWPETEMLASTVAKKIRRGTSYGGSPVSPRQSKKQKFCRDYTLASHKLNPQKLKPQKINPHKLKHHHGKFLNLQKVNPHKLKHHRQHRGEDGFFRCFRSKMSRALFRKVTNDAARLIRRNAAAEDPFGKTSLALLNLRRLQSRPQFLGRGKQTGLPPPPPSSSSVGFVGWYLGMVKSRPVLTKSVTSSLIYIAADLSSQTIAKKSSDSYDLVRTARMGGYGLCVLGPTLHCWFNFMSRLLPRQDFITTFKKMAMGNIIYGPVMMVTFFSLNALLQGEGGSDIVARLKRDFLPAMRNCVMYWPICDFITFKFFPVHLQPLVSNAFSYLWTIYMTYMGNRKKPDAILS</sequence>
<evidence type="ECO:0000313" key="8">
    <source>
        <dbReference type="Proteomes" id="UP000824890"/>
    </source>
</evidence>
<dbReference type="Pfam" id="PF04117">
    <property type="entry name" value="Mpv17_PMP22"/>
    <property type="match status" value="2"/>
</dbReference>
<gene>
    <name evidence="7" type="ORF">HID58_085124</name>
</gene>
<accession>A0ABQ7XLZ1</accession>
<keyword evidence="3" id="KW-0812">Transmembrane</keyword>
<evidence type="ECO:0000256" key="6">
    <source>
        <dbReference type="SAM" id="MobiDB-lite"/>
    </source>
</evidence>
<feature type="non-terminal residue" evidence="7">
    <location>
        <position position="1"/>
    </location>
</feature>
<comment type="similarity">
    <text evidence="2">Belongs to the peroxisomal membrane protein PXMP2/4 family.</text>
</comment>
<feature type="region of interest" description="Disordered" evidence="6">
    <location>
        <begin position="347"/>
        <end position="484"/>
    </location>
</feature>
<dbReference type="InterPro" id="IPR007248">
    <property type="entry name" value="Mpv17_PMP22"/>
</dbReference>
<evidence type="ECO:0000256" key="4">
    <source>
        <dbReference type="ARBA" id="ARBA00022989"/>
    </source>
</evidence>
<evidence type="ECO:0000256" key="3">
    <source>
        <dbReference type="ARBA" id="ARBA00022692"/>
    </source>
</evidence>
<evidence type="ECO:0000256" key="2">
    <source>
        <dbReference type="ARBA" id="ARBA00006824"/>
    </source>
</evidence>
<evidence type="ECO:0000313" key="7">
    <source>
        <dbReference type="EMBL" id="KAH0856863.1"/>
    </source>
</evidence>
<dbReference type="PANTHER" id="PTHR11266">
    <property type="entry name" value="PEROXISOMAL MEMBRANE PROTEIN 2, PXMP2 MPV17"/>
    <property type="match status" value="1"/>
</dbReference>
<keyword evidence="8" id="KW-1185">Reference proteome</keyword>
<feature type="compositionally biased region" description="Low complexity" evidence="6">
    <location>
        <begin position="147"/>
        <end position="160"/>
    </location>
</feature>
<keyword evidence="4" id="KW-1133">Transmembrane helix</keyword>
<comment type="subcellular location">
    <subcellularLocation>
        <location evidence="1">Membrane</location>
        <topology evidence="1">Multi-pass membrane protein</topology>
    </subcellularLocation>
</comment>
<organism evidence="7 8">
    <name type="scientific">Brassica napus</name>
    <name type="common">Rape</name>
    <dbReference type="NCBI Taxonomy" id="3708"/>
    <lineage>
        <taxon>Eukaryota</taxon>
        <taxon>Viridiplantae</taxon>
        <taxon>Streptophyta</taxon>
        <taxon>Embryophyta</taxon>
        <taxon>Tracheophyta</taxon>
        <taxon>Spermatophyta</taxon>
        <taxon>Magnoliopsida</taxon>
        <taxon>eudicotyledons</taxon>
        <taxon>Gunneridae</taxon>
        <taxon>Pentapetalae</taxon>
        <taxon>rosids</taxon>
        <taxon>malvids</taxon>
        <taxon>Brassicales</taxon>
        <taxon>Brassicaceae</taxon>
        <taxon>Brassiceae</taxon>
        <taxon>Brassica</taxon>
    </lineage>
</organism>
<reference evidence="7 8" key="1">
    <citation type="submission" date="2021-05" db="EMBL/GenBank/DDBJ databases">
        <title>Genome Assembly of Synthetic Allotetraploid Brassica napus Reveals Homoeologous Exchanges between Subgenomes.</title>
        <authorList>
            <person name="Davis J.T."/>
        </authorList>
    </citation>
    <scope>NUCLEOTIDE SEQUENCE [LARGE SCALE GENOMIC DNA]</scope>
    <source>
        <strain evidence="8">cv. Da-Ae</strain>
        <tissue evidence="7">Seedling</tissue>
    </source>
</reference>
<dbReference type="Proteomes" id="UP000824890">
    <property type="component" value="Unassembled WGS sequence"/>
</dbReference>